<reference evidence="3" key="2">
    <citation type="journal article" date="2023" name="IMA Fungus">
        <title>Comparative genomic study of the Penicillium genus elucidates a diverse pangenome and 15 lateral gene transfer events.</title>
        <authorList>
            <person name="Petersen C."/>
            <person name="Sorensen T."/>
            <person name="Nielsen M.R."/>
            <person name="Sondergaard T.E."/>
            <person name="Sorensen J.L."/>
            <person name="Fitzpatrick D.A."/>
            <person name="Frisvad J.C."/>
            <person name="Nielsen K.L."/>
        </authorList>
    </citation>
    <scope>NUCLEOTIDE SEQUENCE</scope>
    <source>
        <strain evidence="3">IBT 20477</strain>
    </source>
</reference>
<dbReference type="OrthoDB" id="3687641at2759"/>
<sequence length="268" mass="30293">MKAFRFLSKDTRYDQLEQGKDGDLESPAPPPRSIFSSSIGLTLHALLAVFWVSASWYLMYRDICRPGLHALEFDAQTDNPGPVASSIEYEDIVFKMSGMGTREHPVTEYEGPPTPENNLKWFELLDAGIIALDDTMYQALGQKTEPASDTDSTPLIQLEVFHQLHCLNSLRRLIYNTSTFTKGVNAEMHMDHCIDYLRQSIMCHSDVTPLVHIPRPGGSRNNGTAWIPNFAVKHTCRDFWKIHEWAAQYNTSGWTIEGYPNQGLALAE</sequence>
<evidence type="ECO:0008006" key="5">
    <source>
        <dbReference type="Google" id="ProtNLM"/>
    </source>
</evidence>
<name>A0A9W9MLA1_9EURO</name>
<gene>
    <name evidence="3" type="ORF">N7449_005520</name>
</gene>
<dbReference type="PANTHER" id="PTHR33365:SF4">
    <property type="entry name" value="CYCLOCHLOROTINE BIOSYNTHESIS PROTEIN O"/>
    <property type="match status" value="1"/>
</dbReference>
<reference evidence="3" key="1">
    <citation type="submission" date="2022-11" db="EMBL/GenBank/DDBJ databases">
        <authorList>
            <person name="Petersen C."/>
        </authorList>
    </citation>
    <scope>NUCLEOTIDE SEQUENCE</scope>
    <source>
        <strain evidence="3">IBT 20477</strain>
    </source>
</reference>
<evidence type="ECO:0000313" key="3">
    <source>
        <dbReference type="EMBL" id="KAJ5203441.1"/>
    </source>
</evidence>
<evidence type="ECO:0000313" key="4">
    <source>
        <dbReference type="Proteomes" id="UP001150942"/>
    </source>
</evidence>
<protein>
    <recommendedName>
        <fullName evidence="5">Tat pathway signal sequence</fullName>
    </recommendedName>
</protein>
<evidence type="ECO:0000256" key="2">
    <source>
        <dbReference type="ARBA" id="ARBA00035112"/>
    </source>
</evidence>
<dbReference type="Proteomes" id="UP001150942">
    <property type="component" value="Unassembled WGS sequence"/>
</dbReference>
<dbReference type="PANTHER" id="PTHR33365">
    <property type="entry name" value="YALI0B05434P"/>
    <property type="match status" value="1"/>
</dbReference>
<dbReference type="Pfam" id="PF11807">
    <property type="entry name" value="UstYa"/>
    <property type="match status" value="1"/>
</dbReference>
<proteinExistence type="inferred from homology"/>
<dbReference type="EMBL" id="JAPQKQ010000003">
    <property type="protein sequence ID" value="KAJ5203441.1"/>
    <property type="molecule type" value="Genomic_DNA"/>
</dbReference>
<accession>A0A9W9MLA1</accession>
<dbReference type="InterPro" id="IPR021765">
    <property type="entry name" value="UstYa-like"/>
</dbReference>
<evidence type="ECO:0000256" key="1">
    <source>
        <dbReference type="ARBA" id="ARBA00004685"/>
    </source>
</evidence>
<keyword evidence="4" id="KW-1185">Reference proteome</keyword>
<dbReference type="AlphaFoldDB" id="A0A9W9MLA1"/>
<comment type="pathway">
    <text evidence="1">Mycotoxin biosynthesis.</text>
</comment>
<organism evidence="3 4">
    <name type="scientific">Penicillium cf. viridicatum</name>
    <dbReference type="NCBI Taxonomy" id="2972119"/>
    <lineage>
        <taxon>Eukaryota</taxon>
        <taxon>Fungi</taxon>
        <taxon>Dikarya</taxon>
        <taxon>Ascomycota</taxon>
        <taxon>Pezizomycotina</taxon>
        <taxon>Eurotiomycetes</taxon>
        <taxon>Eurotiomycetidae</taxon>
        <taxon>Eurotiales</taxon>
        <taxon>Aspergillaceae</taxon>
        <taxon>Penicillium</taxon>
    </lineage>
</organism>
<comment type="caution">
    <text evidence="3">The sequence shown here is derived from an EMBL/GenBank/DDBJ whole genome shotgun (WGS) entry which is preliminary data.</text>
</comment>
<comment type="similarity">
    <text evidence="2">Belongs to the ustYa family.</text>
</comment>
<dbReference type="GO" id="GO:0043386">
    <property type="term" value="P:mycotoxin biosynthetic process"/>
    <property type="evidence" value="ECO:0007669"/>
    <property type="project" value="InterPro"/>
</dbReference>